<evidence type="ECO:0000313" key="5">
    <source>
        <dbReference type="Proteomes" id="UP000006852"/>
    </source>
</evidence>
<keyword evidence="2" id="KW-1133">Transmembrane helix</keyword>
<evidence type="ECO:0000256" key="2">
    <source>
        <dbReference type="SAM" id="Phobius"/>
    </source>
</evidence>
<dbReference type="OrthoDB" id="306061at2"/>
<feature type="compositionally biased region" description="Basic and acidic residues" evidence="1">
    <location>
        <begin position="115"/>
        <end position="151"/>
    </location>
</feature>
<dbReference type="RefSeq" id="WP_013700614.1">
    <property type="nucleotide sequence ID" value="NC_015385.1"/>
</dbReference>
<dbReference type="AlphaFoldDB" id="F2NV70"/>
<gene>
    <name evidence="4" type="ordered locus">Tresu_0348</name>
</gene>
<reference evidence="5" key="2">
    <citation type="submission" date="2011-04" db="EMBL/GenBank/DDBJ databases">
        <title>The complete genome of chromosome of Treponema succinifaciens DSM 2489.</title>
        <authorList>
            <person name="Lucas S."/>
            <person name="Copeland A."/>
            <person name="Lapidus A."/>
            <person name="Bruce D."/>
            <person name="Goodwin L."/>
            <person name="Pitluck S."/>
            <person name="Peters L."/>
            <person name="Kyrpides N."/>
            <person name="Mavromatis K."/>
            <person name="Ivanova N."/>
            <person name="Ovchinnikova G."/>
            <person name="Teshima H."/>
            <person name="Detter J.C."/>
            <person name="Tapia R."/>
            <person name="Han C."/>
            <person name="Land M."/>
            <person name="Hauser L."/>
            <person name="Markowitz V."/>
            <person name="Cheng J.-F."/>
            <person name="Hugenholtz P."/>
            <person name="Woyke T."/>
            <person name="Wu D."/>
            <person name="Gronow S."/>
            <person name="Wellnitz S."/>
            <person name="Brambilla E."/>
            <person name="Klenk H.-P."/>
            <person name="Eisen J.A."/>
        </authorList>
    </citation>
    <scope>NUCLEOTIDE SEQUENCE [LARGE SCALE GENOMIC DNA]</scope>
    <source>
        <strain evidence="5">ATCC 33096 / DSM 2489 / 6091</strain>
    </source>
</reference>
<dbReference type="GeneID" id="302999824"/>
<evidence type="ECO:0000259" key="3">
    <source>
        <dbReference type="SMART" id="SM00909"/>
    </source>
</evidence>
<organism evidence="4 5">
    <name type="scientific">Treponema succinifaciens (strain ATCC 33096 / DSM 2489 / 6091)</name>
    <dbReference type="NCBI Taxonomy" id="869209"/>
    <lineage>
        <taxon>Bacteria</taxon>
        <taxon>Pseudomonadati</taxon>
        <taxon>Spirochaetota</taxon>
        <taxon>Spirochaetia</taxon>
        <taxon>Spirochaetales</taxon>
        <taxon>Treponemataceae</taxon>
        <taxon>Treponema</taxon>
    </lineage>
</organism>
<keyword evidence="2" id="KW-0472">Membrane</keyword>
<keyword evidence="5" id="KW-1185">Reference proteome</keyword>
<feature type="region of interest" description="Disordered" evidence="1">
    <location>
        <begin position="115"/>
        <end position="153"/>
    </location>
</feature>
<feature type="domain" description="GerMN" evidence="3">
    <location>
        <begin position="192"/>
        <end position="283"/>
    </location>
</feature>
<name>F2NV70_TRES6</name>
<dbReference type="EMBL" id="CP002631">
    <property type="protein sequence ID" value="AEB13305.1"/>
    <property type="molecule type" value="Genomic_DNA"/>
</dbReference>
<dbReference type="SMART" id="SM00909">
    <property type="entry name" value="Germane"/>
    <property type="match status" value="1"/>
</dbReference>
<dbReference type="Proteomes" id="UP000006852">
    <property type="component" value="Chromosome"/>
</dbReference>
<dbReference type="InterPro" id="IPR019606">
    <property type="entry name" value="GerMN"/>
</dbReference>
<dbReference type="STRING" id="869209.Tresu_0348"/>
<sequence>MSEKNAKKKRTGIGLALWLLAALLILIIFLINQDKIASNLKATGFFSKTGLKTPEFVEKAEVKSSSVADKNEVAPIETIEIDLNGVGSHVEEKNIQSEVQENIYENIKAQNDAAKKQQEAAVEEKINSKTEKKESAQKPEEKETTVRKEVSVKTAPKTSSMKLKLYFMTINSDGSVSRKEIIREMKKSDSPLMDAVNALIKGPVASEENSGCRSLVSENTRLIGASVKNGTATLNFSGDFEFNKYGIEGLRGQLQQIVFTATAFPTVENVQFLVDGEKKEYLGSEGVWIGTPLNRNSF</sequence>
<feature type="transmembrane region" description="Helical" evidence="2">
    <location>
        <begin position="12"/>
        <end position="31"/>
    </location>
</feature>
<dbReference type="HOGENOM" id="CLU_078248_0_0_12"/>
<accession>F2NV70</accession>
<keyword evidence="2" id="KW-0812">Transmembrane</keyword>
<evidence type="ECO:0000256" key="1">
    <source>
        <dbReference type="SAM" id="MobiDB-lite"/>
    </source>
</evidence>
<keyword evidence="4" id="KW-0449">Lipoprotein</keyword>
<dbReference type="KEGG" id="tsu:Tresu_0348"/>
<protein>
    <submittedName>
        <fullName evidence="4">Lipoprotein LpqB, GerMN domain protein</fullName>
    </submittedName>
</protein>
<evidence type="ECO:0000313" key="4">
    <source>
        <dbReference type="EMBL" id="AEB13305.1"/>
    </source>
</evidence>
<dbReference type="Pfam" id="PF10646">
    <property type="entry name" value="Germane"/>
    <property type="match status" value="1"/>
</dbReference>
<proteinExistence type="predicted"/>
<dbReference type="eggNOG" id="COG5401">
    <property type="taxonomic scope" value="Bacteria"/>
</dbReference>
<reference evidence="4 5" key="1">
    <citation type="journal article" date="2011" name="Stand. Genomic Sci.">
        <title>Complete genome sequence of Treponema succinifaciens type strain (6091).</title>
        <authorList>
            <person name="Han C."/>
            <person name="Gronow S."/>
            <person name="Teshima H."/>
            <person name="Lapidus A."/>
            <person name="Nolan M."/>
            <person name="Lucas S."/>
            <person name="Hammon N."/>
            <person name="Deshpande S."/>
            <person name="Cheng J.F."/>
            <person name="Zeytun A."/>
            <person name="Tapia R."/>
            <person name="Goodwin L."/>
            <person name="Pitluck S."/>
            <person name="Liolios K."/>
            <person name="Pagani I."/>
            <person name="Ivanova N."/>
            <person name="Mavromatis K."/>
            <person name="Mikhailova N."/>
            <person name="Huntemann M."/>
            <person name="Pati A."/>
            <person name="Chen A."/>
            <person name="Palaniappan K."/>
            <person name="Land M."/>
            <person name="Hauser L."/>
            <person name="Brambilla E.M."/>
            <person name="Rohde M."/>
            <person name="Goker M."/>
            <person name="Woyke T."/>
            <person name="Bristow J."/>
            <person name="Eisen J.A."/>
            <person name="Markowitz V."/>
            <person name="Hugenholtz P."/>
            <person name="Kyrpides N.C."/>
            <person name="Klenk H.P."/>
            <person name="Detter J.C."/>
        </authorList>
    </citation>
    <scope>NUCLEOTIDE SEQUENCE [LARGE SCALE GENOMIC DNA]</scope>
    <source>
        <strain evidence="5">ATCC 33096 / DSM 2489 / 6091</strain>
    </source>
</reference>